<evidence type="ECO:0000313" key="2">
    <source>
        <dbReference type="EMBL" id="SCE84482.1"/>
    </source>
</evidence>
<feature type="transmembrane region" description="Helical" evidence="1">
    <location>
        <begin position="44"/>
        <end position="62"/>
    </location>
</feature>
<feature type="transmembrane region" description="Helical" evidence="1">
    <location>
        <begin position="68"/>
        <end position="86"/>
    </location>
</feature>
<keyword evidence="1" id="KW-0472">Membrane</keyword>
<dbReference type="AlphaFoldDB" id="A0A1C4VKF7"/>
<gene>
    <name evidence="2" type="ORF">GA0070214_102477</name>
</gene>
<dbReference type="EMBL" id="FMCS01000002">
    <property type="protein sequence ID" value="SCE84482.1"/>
    <property type="molecule type" value="Genomic_DNA"/>
</dbReference>
<feature type="transmembrane region" description="Helical" evidence="1">
    <location>
        <begin position="12"/>
        <end position="32"/>
    </location>
</feature>
<protein>
    <submittedName>
        <fullName evidence="2">Uncharacterized protein</fullName>
    </submittedName>
</protein>
<accession>A0A1C4VKF7</accession>
<name>A0A1C4VKF7_9ACTN</name>
<sequence length="93" mass="10117">MTGKGSEVTLVLFVYFLVTVPVFLGLALVAQLSRAAWAKRAGEVVLLTGVAALIPVVLDRALDRPVLWLFVALLAVVLVFGVLMHVRSYRRPS</sequence>
<proteinExistence type="predicted"/>
<evidence type="ECO:0000313" key="3">
    <source>
        <dbReference type="Proteomes" id="UP000199629"/>
    </source>
</evidence>
<keyword evidence="1" id="KW-0812">Transmembrane</keyword>
<reference evidence="3" key="1">
    <citation type="submission" date="2016-06" db="EMBL/GenBank/DDBJ databases">
        <authorList>
            <person name="Varghese N."/>
            <person name="Submissions Spin"/>
        </authorList>
    </citation>
    <scope>NUCLEOTIDE SEQUENCE [LARGE SCALE GENOMIC DNA]</scope>
    <source>
        <strain evidence="3">DSM 45246</strain>
    </source>
</reference>
<evidence type="ECO:0000256" key="1">
    <source>
        <dbReference type="SAM" id="Phobius"/>
    </source>
</evidence>
<dbReference type="Proteomes" id="UP000199629">
    <property type="component" value="Unassembled WGS sequence"/>
</dbReference>
<organism evidence="2 3">
    <name type="scientific">Micromonospora chaiyaphumensis</name>
    <dbReference type="NCBI Taxonomy" id="307119"/>
    <lineage>
        <taxon>Bacteria</taxon>
        <taxon>Bacillati</taxon>
        <taxon>Actinomycetota</taxon>
        <taxon>Actinomycetes</taxon>
        <taxon>Micromonosporales</taxon>
        <taxon>Micromonosporaceae</taxon>
        <taxon>Micromonospora</taxon>
    </lineage>
</organism>
<keyword evidence="3" id="KW-1185">Reference proteome</keyword>
<keyword evidence="1" id="KW-1133">Transmembrane helix</keyword>